<dbReference type="GO" id="GO:0004806">
    <property type="term" value="F:triacylglycerol lipase activity"/>
    <property type="evidence" value="ECO:0007669"/>
    <property type="project" value="TreeGrafter"/>
</dbReference>
<evidence type="ECO:0008006" key="5">
    <source>
        <dbReference type="Google" id="ProtNLM"/>
    </source>
</evidence>
<evidence type="ECO:0000256" key="1">
    <source>
        <dbReference type="ARBA" id="ARBA00006484"/>
    </source>
</evidence>
<dbReference type="GO" id="GO:0019433">
    <property type="term" value="P:triglyceride catabolic process"/>
    <property type="evidence" value="ECO:0007669"/>
    <property type="project" value="TreeGrafter"/>
</dbReference>
<name>A0A5N6JWZ0_MONLA</name>
<evidence type="ECO:0000313" key="4">
    <source>
        <dbReference type="Proteomes" id="UP000326757"/>
    </source>
</evidence>
<comment type="caution">
    <text evidence="3">The sequence shown here is derived from an EMBL/GenBank/DDBJ whole genome shotgun (WGS) entry which is preliminary data.</text>
</comment>
<protein>
    <recommendedName>
        <fullName evidence="5">Ketoreductase (KR) domain-containing protein</fullName>
    </recommendedName>
</protein>
<dbReference type="GO" id="GO:0005811">
    <property type="term" value="C:lipid droplet"/>
    <property type="evidence" value="ECO:0007669"/>
    <property type="project" value="TreeGrafter"/>
</dbReference>
<dbReference type="OrthoDB" id="2102561at2759"/>
<dbReference type="AlphaFoldDB" id="A0A5N6JWZ0"/>
<dbReference type="Gene3D" id="3.40.50.720">
    <property type="entry name" value="NAD(P)-binding Rossmann-like Domain"/>
    <property type="match status" value="1"/>
</dbReference>
<gene>
    <name evidence="3" type="ORF">EYC80_007779</name>
</gene>
<evidence type="ECO:0000313" key="3">
    <source>
        <dbReference type="EMBL" id="KAB8293469.1"/>
    </source>
</evidence>
<comment type="similarity">
    <text evidence="1">Belongs to the short-chain dehydrogenases/reductases (SDR) family.</text>
</comment>
<organism evidence="3 4">
    <name type="scientific">Monilinia laxa</name>
    <name type="common">Brown rot fungus</name>
    <name type="synonym">Sclerotinia laxa</name>
    <dbReference type="NCBI Taxonomy" id="61186"/>
    <lineage>
        <taxon>Eukaryota</taxon>
        <taxon>Fungi</taxon>
        <taxon>Dikarya</taxon>
        <taxon>Ascomycota</taxon>
        <taxon>Pezizomycotina</taxon>
        <taxon>Leotiomycetes</taxon>
        <taxon>Helotiales</taxon>
        <taxon>Sclerotiniaceae</taxon>
        <taxon>Monilinia</taxon>
    </lineage>
</organism>
<keyword evidence="4" id="KW-1185">Reference proteome</keyword>
<reference evidence="3 4" key="1">
    <citation type="submission" date="2019-06" db="EMBL/GenBank/DDBJ databases">
        <title>Genome Sequence of the Brown Rot Fungal Pathogen Monilinia laxa.</title>
        <authorList>
            <person name="De Miccolis Angelini R.M."/>
            <person name="Landi L."/>
            <person name="Abate D."/>
            <person name="Pollastro S."/>
            <person name="Romanazzi G."/>
            <person name="Faretra F."/>
        </authorList>
    </citation>
    <scope>NUCLEOTIDE SEQUENCE [LARGE SCALE GENOMIC DNA]</scope>
    <source>
        <strain evidence="3 4">Mlax316</strain>
    </source>
</reference>
<dbReference type="GO" id="GO:0000140">
    <property type="term" value="F:acylglycerone-phosphate reductase (NADP+) activity"/>
    <property type="evidence" value="ECO:0007669"/>
    <property type="project" value="TreeGrafter"/>
</dbReference>
<accession>A0A5N6JWZ0</accession>
<dbReference type="InterPro" id="IPR036291">
    <property type="entry name" value="NAD(P)-bd_dom_sf"/>
</dbReference>
<dbReference type="Pfam" id="PF00106">
    <property type="entry name" value="adh_short"/>
    <property type="match status" value="1"/>
</dbReference>
<dbReference type="PANTHER" id="PTHR44169">
    <property type="entry name" value="NADPH-DEPENDENT 1-ACYLDIHYDROXYACETONE PHOSPHATE REDUCTASE"/>
    <property type="match status" value="1"/>
</dbReference>
<dbReference type="GO" id="GO:0006654">
    <property type="term" value="P:phosphatidic acid biosynthetic process"/>
    <property type="evidence" value="ECO:0007669"/>
    <property type="project" value="TreeGrafter"/>
</dbReference>
<dbReference type="PANTHER" id="PTHR44169:SF6">
    <property type="entry name" value="NADPH-DEPENDENT 1-ACYLDIHYDROXYACETONE PHOSPHATE REDUCTASE"/>
    <property type="match status" value="1"/>
</dbReference>
<evidence type="ECO:0000256" key="2">
    <source>
        <dbReference type="ARBA" id="ARBA00023002"/>
    </source>
</evidence>
<sequence length="175" mass="19649">MTTSKKVFITGCSDGGNGSVRCAFSGQRMVYFCNNTRYPEEISEAVKTVEENRNGLDIVINNAGRNDFSPVLDIDIVEAKEIYDSNIWELIAFIQTFVPLVIGNKALLSTSLRLQDTSKSLIWVLDSRTNPFAALIDTDTAAKTSTLHRKNLFRSQASTCDSRLSLWRQHLIRCH</sequence>
<dbReference type="GO" id="GO:0005783">
    <property type="term" value="C:endoplasmic reticulum"/>
    <property type="evidence" value="ECO:0007669"/>
    <property type="project" value="TreeGrafter"/>
</dbReference>
<dbReference type="InterPro" id="IPR002347">
    <property type="entry name" value="SDR_fam"/>
</dbReference>
<dbReference type="SUPFAM" id="SSF51735">
    <property type="entry name" value="NAD(P)-binding Rossmann-fold domains"/>
    <property type="match status" value="1"/>
</dbReference>
<keyword evidence="2" id="KW-0560">Oxidoreductase</keyword>
<proteinExistence type="inferred from homology"/>
<dbReference type="EMBL" id="VIGI01000012">
    <property type="protein sequence ID" value="KAB8293469.1"/>
    <property type="molecule type" value="Genomic_DNA"/>
</dbReference>
<dbReference type="Proteomes" id="UP000326757">
    <property type="component" value="Unassembled WGS sequence"/>
</dbReference>